<name>A0AAE0BM16_9CHLO</name>
<evidence type="ECO:0000313" key="2">
    <source>
        <dbReference type="EMBL" id="KAK3238189.1"/>
    </source>
</evidence>
<evidence type="ECO:0000256" key="1">
    <source>
        <dbReference type="SAM" id="MobiDB-lite"/>
    </source>
</evidence>
<organism evidence="2 3">
    <name type="scientific">Cymbomonas tetramitiformis</name>
    <dbReference type="NCBI Taxonomy" id="36881"/>
    <lineage>
        <taxon>Eukaryota</taxon>
        <taxon>Viridiplantae</taxon>
        <taxon>Chlorophyta</taxon>
        <taxon>Pyramimonadophyceae</taxon>
        <taxon>Pyramimonadales</taxon>
        <taxon>Pyramimonadaceae</taxon>
        <taxon>Cymbomonas</taxon>
    </lineage>
</organism>
<feature type="compositionally biased region" description="Low complexity" evidence="1">
    <location>
        <begin position="37"/>
        <end position="54"/>
    </location>
</feature>
<protein>
    <submittedName>
        <fullName evidence="2">Uncharacterized protein</fullName>
    </submittedName>
</protein>
<proteinExistence type="predicted"/>
<comment type="caution">
    <text evidence="2">The sequence shown here is derived from an EMBL/GenBank/DDBJ whole genome shotgun (WGS) entry which is preliminary data.</text>
</comment>
<feature type="compositionally biased region" description="Polar residues" evidence="1">
    <location>
        <begin position="9"/>
        <end position="36"/>
    </location>
</feature>
<sequence length="371" mass="38900">MEPVWTEVRITTDSTSVGRFSSPSRHISTHPARTNITDTSLNSPLPTSSTSSRPLPRDRSGRFRPAGTGRRGRRTPTTPAAADQRHPGGAGRTYAEAVTPIVATVLGEIAGAEDPGRPAPPPLFNGAPFGQTPGARLLPSAALTPRPDFMSNAPARHFNVATPVEAVVAGKSGPATPSLSPTTTPHAWPGGMVQTRHGALSTPFREGGATAYAVGQPASALRTSSSSFRVSPRATGILHGECLIILLVICSNLASMNRRRAPMWTTGGCARKTEPVHMRNASTGMTQAPTESTVLTEHAEVNSMPPTNTESPTSELAVEAATLTPMNTESSNAELDRARSPSLTSFQIESVKVVTAEAVQAITVPILGRMD</sequence>
<gene>
    <name evidence="2" type="ORF">CYMTET_51782</name>
</gene>
<dbReference type="AlphaFoldDB" id="A0AAE0BM16"/>
<keyword evidence="3" id="KW-1185">Reference proteome</keyword>
<reference evidence="2 3" key="1">
    <citation type="journal article" date="2015" name="Genome Biol. Evol.">
        <title>Comparative Genomics of a Bacterivorous Green Alga Reveals Evolutionary Causalities and Consequences of Phago-Mixotrophic Mode of Nutrition.</title>
        <authorList>
            <person name="Burns J.A."/>
            <person name="Paasch A."/>
            <person name="Narechania A."/>
            <person name="Kim E."/>
        </authorList>
    </citation>
    <scope>NUCLEOTIDE SEQUENCE [LARGE SCALE GENOMIC DNA]</scope>
    <source>
        <strain evidence="2 3">PLY_AMNH</strain>
    </source>
</reference>
<feature type="region of interest" description="Disordered" evidence="1">
    <location>
        <begin position="1"/>
        <end position="93"/>
    </location>
</feature>
<feature type="region of interest" description="Disordered" evidence="1">
    <location>
        <begin position="112"/>
        <end position="136"/>
    </location>
</feature>
<dbReference type="Proteomes" id="UP001190700">
    <property type="component" value="Unassembled WGS sequence"/>
</dbReference>
<accession>A0AAE0BM16</accession>
<evidence type="ECO:0000313" key="3">
    <source>
        <dbReference type="Proteomes" id="UP001190700"/>
    </source>
</evidence>
<dbReference type="EMBL" id="LGRX02034308">
    <property type="protein sequence ID" value="KAK3238189.1"/>
    <property type="molecule type" value="Genomic_DNA"/>
</dbReference>